<organism evidence="2 3">
    <name type="scientific">Microthlaspi erraticum</name>
    <dbReference type="NCBI Taxonomy" id="1685480"/>
    <lineage>
        <taxon>Eukaryota</taxon>
        <taxon>Viridiplantae</taxon>
        <taxon>Streptophyta</taxon>
        <taxon>Embryophyta</taxon>
        <taxon>Tracheophyta</taxon>
        <taxon>Spermatophyta</taxon>
        <taxon>Magnoliopsida</taxon>
        <taxon>eudicotyledons</taxon>
        <taxon>Gunneridae</taxon>
        <taxon>Pentapetalae</taxon>
        <taxon>rosids</taxon>
        <taxon>malvids</taxon>
        <taxon>Brassicales</taxon>
        <taxon>Brassicaceae</taxon>
        <taxon>Coluteocarpeae</taxon>
        <taxon>Microthlaspi</taxon>
    </lineage>
</organism>
<feature type="domain" description="Reverse transcriptase Ty1/copia-type" evidence="1">
    <location>
        <begin position="38"/>
        <end position="277"/>
    </location>
</feature>
<reference evidence="2" key="1">
    <citation type="submission" date="2020-01" db="EMBL/GenBank/DDBJ databases">
        <authorList>
            <person name="Mishra B."/>
        </authorList>
    </citation>
    <scope>NUCLEOTIDE SEQUENCE [LARGE SCALE GENOMIC DNA]</scope>
</reference>
<sequence length="311" mass="36096">MALALFLSHDDLVRFSEASREEKWMEAMRSEIQAIEKNQTWELVNLPTDAKKIGVKWVYKTKLNEDGNVDKYKARLVMKGYAQEEGIDYDEVFAPVAHWDTIRILLAVAAQRGWKVYQLDVKSAFLYGELKEVVYVDQPEGFIKRGEEDKVYRLKKALYGLKQAPRAWFCRIDGYFKRSGFTRSSHDHTLFFKREGEKYMMVSIYVDDLIFSGNDEVMLEEFKQSMKREFEMTDLGLMRFFLGVEVRQSSDGIHLCQKKYALEVLERFKMADCNPVKNLIVPGAKLSKEGAGEEIDATLYKQLVGCLMYVA</sequence>
<dbReference type="PANTHER" id="PTHR43383:SF2">
    <property type="entry name" value="AMIDOHYDROLASE 2 FAMILY PROTEIN"/>
    <property type="match status" value="1"/>
</dbReference>
<dbReference type="InterPro" id="IPR043502">
    <property type="entry name" value="DNA/RNA_pol_sf"/>
</dbReference>
<proteinExistence type="predicted"/>
<evidence type="ECO:0000313" key="2">
    <source>
        <dbReference type="EMBL" id="CAA7052584.1"/>
    </source>
</evidence>
<dbReference type="InterPro" id="IPR013103">
    <property type="entry name" value="RVT_2"/>
</dbReference>
<keyword evidence="3" id="KW-1185">Reference proteome</keyword>
<dbReference type="PANTHER" id="PTHR43383">
    <property type="entry name" value="NODULIN 6"/>
    <property type="match status" value="1"/>
</dbReference>
<protein>
    <recommendedName>
        <fullName evidence="1">Reverse transcriptase Ty1/copia-type domain-containing protein</fullName>
    </recommendedName>
</protein>
<comment type="caution">
    <text evidence="2">The sequence shown here is derived from an EMBL/GenBank/DDBJ whole genome shotgun (WGS) entry which is preliminary data.</text>
</comment>
<dbReference type="Proteomes" id="UP000467841">
    <property type="component" value="Unassembled WGS sequence"/>
</dbReference>
<dbReference type="SUPFAM" id="SSF56672">
    <property type="entry name" value="DNA/RNA polymerases"/>
    <property type="match status" value="1"/>
</dbReference>
<dbReference type="EMBL" id="CACVBM020001502">
    <property type="protein sequence ID" value="CAA7052584.1"/>
    <property type="molecule type" value="Genomic_DNA"/>
</dbReference>
<name>A0A6D2KKZ8_9BRAS</name>
<dbReference type="OrthoDB" id="1709798at2759"/>
<gene>
    <name evidence="2" type="ORF">MERR_LOCUS39819</name>
</gene>
<dbReference type="AlphaFoldDB" id="A0A6D2KKZ8"/>
<accession>A0A6D2KKZ8</accession>
<evidence type="ECO:0000259" key="1">
    <source>
        <dbReference type="Pfam" id="PF07727"/>
    </source>
</evidence>
<evidence type="ECO:0000313" key="3">
    <source>
        <dbReference type="Proteomes" id="UP000467841"/>
    </source>
</evidence>
<dbReference type="Pfam" id="PF07727">
    <property type="entry name" value="RVT_2"/>
    <property type="match status" value="1"/>
</dbReference>